<protein>
    <submittedName>
        <fullName evidence="4">Predicted anti-sigma-YlaC factor YlaD, contains Zn-finger domain</fullName>
    </submittedName>
</protein>
<keyword evidence="2" id="KW-0812">Transmembrane</keyword>
<dbReference type="Proteomes" id="UP000186132">
    <property type="component" value="Unassembled WGS sequence"/>
</dbReference>
<dbReference type="AlphaFoldDB" id="A0A1M5RWK1"/>
<name>A0A1M5RWK1_9ACTN</name>
<evidence type="ECO:0000259" key="3">
    <source>
        <dbReference type="Pfam" id="PF13490"/>
    </source>
</evidence>
<evidence type="ECO:0000256" key="2">
    <source>
        <dbReference type="SAM" id="Phobius"/>
    </source>
</evidence>
<evidence type="ECO:0000313" key="5">
    <source>
        <dbReference type="Proteomes" id="UP000186132"/>
    </source>
</evidence>
<keyword evidence="2" id="KW-0472">Membrane</keyword>
<evidence type="ECO:0000256" key="1">
    <source>
        <dbReference type="SAM" id="MobiDB-lite"/>
    </source>
</evidence>
<feature type="domain" description="Putative zinc-finger" evidence="3">
    <location>
        <begin position="3"/>
        <end position="37"/>
    </location>
</feature>
<organism evidence="4 5">
    <name type="scientific">Jatrophihabitans endophyticus</name>
    <dbReference type="NCBI Taxonomy" id="1206085"/>
    <lineage>
        <taxon>Bacteria</taxon>
        <taxon>Bacillati</taxon>
        <taxon>Actinomycetota</taxon>
        <taxon>Actinomycetes</taxon>
        <taxon>Jatrophihabitantales</taxon>
        <taxon>Jatrophihabitantaceae</taxon>
        <taxon>Jatrophihabitans</taxon>
    </lineage>
</organism>
<keyword evidence="5" id="KW-1185">Reference proteome</keyword>
<feature type="transmembrane region" description="Helical" evidence="2">
    <location>
        <begin position="142"/>
        <end position="162"/>
    </location>
</feature>
<feature type="region of interest" description="Disordered" evidence="1">
    <location>
        <begin position="197"/>
        <end position="225"/>
    </location>
</feature>
<feature type="transmembrane region" description="Helical" evidence="2">
    <location>
        <begin position="81"/>
        <end position="102"/>
    </location>
</feature>
<reference evidence="4 5" key="1">
    <citation type="submission" date="2016-11" db="EMBL/GenBank/DDBJ databases">
        <authorList>
            <person name="Jaros S."/>
            <person name="Januszkiewicz K."/>
            <person name="Wedrychowicz H."/>
        </authorList>
    </citation>
    <scope>NUCLEOTIDE SEQUENCE [LARGE SCALE GENOMIC DNA]</scope>
    <source>
        <strain evidence="4 5">DSM 45627</strain>
    </source>
</reference>
<sequence length="225" mass="23155">MRCDRYREAVSARLDGEPLGLSPSALETHLAACPDCARWAEDAARATRLARLDVTPVPDLAAAITTAVAQPARRVLRARHLLRAALLVVGVVQLAVGIPALVGDDLGMAMSAHGAHEGAAWNLAVGVAFVAVASVPRRAAGLIPLLATFTVVLAVLSVHDFAAGTVTAGRLATHAAVLVGLVLLLALDRAERALPPGRSWSARSRGRGEGDAGDGDGPTDLRTVA</sequence>
<keyword evidence="2" id="KW-1133">Transmembrane helix</keyword>
<dbReference type="OrthoDB" id="5197868at2"/>
<evidence type="ECO:0000313" key="4">
    <source>
        <dbReference type="EMBL" id="SHH30727.1"/>
    </source>
</evidence>
<proteinExistence type="predicted"/>
<accession>A0A1M5RWK1</accession>
<dbReference type="STRING" id="1206085.SAMN05443575_3673"/>
<feature type="transmembrane region" description="Helical" evidence="2">
    <location>
        <begin position="168"/>
        <end position="187"/>
    </location>
</feature>
<feature type="transmembrane region" description="Helical" evidence="2">
    <location>
        <begin position="118"/>
        <end position="135"/>
    </location>
</feature>
<dbReference type="InterPro" id="IPR027383">
    <property type="entry name" value="Znf_put"/>
</dbReference>
<gene>
    <name evidence="4" type="ORF">SAMN05443575_3673</name>
</gene>
<dbReference type="EMBL" id="FQVU01000005">
    <property type="protein sequence ID" value="SHH30727.1"/>
    <property type="molecule type" value="Genomic_DNA"/>
</dbReference>
<dbReference type="Pfam" id="PF13490">
    <property type="entry name" value="zf-HC2"/>
    <property type="match status" value="1"/>
</dbReference>
<dbReference type="RefSeq" id="WP_073391839.1">
    <property type="nucleotide sequence ID" value="NZ_FQVU01000005.1"/>
</dbReference>